<feature type="region of interest" description="Disordered" evidence="1">
    <location>
        <begin position="1"/>
        <end position="52"/>
    </location>
</feature>
<dbReference type="SUPFAM" id="SSF48371">
    <property type="entry name" value="ARM repeat"/>
    <property type="match status" value="1"/>
</dbReference>
<feature type="region of interest" description="Disordered" evidence="1">
    <location>
        <begin position="535"/>
        <end position="562"/>
    </location>
</feature>
<dbReference type="InterPro" id="IPR016024">
    <property type="entry name" value="ARM-type_fold"/>
</dbReference>
<keyword evidence="3" id="KW-1185">Reference proteome</keyword>
<dbReference type="Proteomes" id="UP001497512">
    <property type="component" value="Chromosome 8"/>
</dbReference>
<dbReference type="EMBL" id="OZ019900">
    <property type="protein sequence ID" value="CAK9235569.1"/>
    <property type="molecule type" value="Genomic_DNA"/>
</dbReference>
<sequence>MRSVSQEEPRDKEGSMSGRDGGGVGASSSSLAAGAAAAVAGSPHHIRRDGSGIAPGIARLAMAQRQRQQQRKHPEPLRRAVADCLSATHHASTPTFPSEAVRTIQDYLANPVTVDSAYSVLIDHALAERDRSPPVITKCVALLKKYLFRYVPRPSTLQQIDAFCVGLIAESNAGTGHTFKKSTPWGQPASEPASLFINSNAPHVTTSTFASAALVKSLNYVRALVQRHLPQYPHQGFTGGTMPTLTKPLPVLVSPRQGGLKWGMSEDREMAKAVARGISGLEEIEDEDQQYIAIDVLRWRWVGGKTQLAWAPSPVMMDRSCMPSLAEQGAAALMLKGMEFKESDLSAKKQGDKLKPANGEGTIVDQLLRPSTMTNITDHATTRSHLCAIAATKRKSHPSQRWDGDGAASTIRRRARPLFQYRHYSEQQPLRLSEAEMEEVVLAVCAEAALSGSSGTLPVGNQTGKLGVEAADVAASVLIKLLIDMYMADSRTSAPLTLSLLQGMLSSEQAAVRVRAFDLVLNLGVHAHLLEPMQSEDQASREEASSVPQSAPPNGGSFSLLPEIGTLPSGDRGRLYPSGVHEENGGLKASIEKPERGTPLGVGEFEVWLLDILCEMLLFLVQSEEMEEGVWASALSCLLYMVCDRGRIQRRRLNGLDIRVLKALLDVSWVHAWADEVHSRIIRMACNLLYCLPALPDVDPSSKPKLDTEQLSLLGGIESICIEYARARAAEAKCNLFAVLFDYIVHNLCHSSNLTGRQSPGVEEIQAVATTLALAEAPESFALAFKQGLQGVGETITKSIVTAMSRDVTNGRLNAQLLEDITRSLDILASAHTHPDVEFEQLIKVTMASEGLTSGDVSRSSALARDMALDPTLVSKAWATLHALLHSSQALCRSNGYSWLLDLLAAEMACGGSKQSSKFNTHALQRQISFLGSLERAAESEASLDGNHLAISSSVRLLCGLLKSNQPVVRRGFVLVLEKLLLQCQRPGLELEIPPPSGEGGETKDGLRTTGAQGRALAMLGLMNGALWQVISANDTDRINILQMCNMMFSQLCVKWPILPTLSPNAGQQTLSFDPQQRHSLSNGRLDMVSNFEDKKPKSLESDKPVVGTRSMMNTTTISNIQVDDSSTVAMLLNGQAAAPKLLVANMPTALLYWPLMQLAASANDDVALGIAVGSRGGGTVHGGTCDVRAALLLLLIGKCNAYQAALDEVGGEEFFRSLLDDSDARIAYYTSAFLLKRMMREEPEMYQRMLHNLVFKAQQSNNEKLLENPFLQMLGILQLLSENGTTL</sequence>
<protein>
    <recommendedName>
        <fullName evidence="4">ARM repeat superfamily protein</fullName>
    </recommendedName>
</protein>
<gene>
    <name evidence="2" type="ORF">CSSPTR1EN2_LOCUS22782</name>
</gene>
<dbReference type="PANTHER" id="PTHR34958">
    <property type="entry name" value="CONDITIONAL LOSS-OF-GROWTH 1"/>
    <property type="match status" value="1"/>
</dbReference>
<name>A0ABP0V4C1_9BRYO</name>
<feature type="compositionally biased region" description="Low complexity" evidence="1">
    <location>
        <begin position="26"/>
        <end position="42"/>
    </location>
</feature>
<reference evidence="2" key="1">
    <citation type="submission" date="2024-02" db="EMBL/GenBank/DDBJ databases">
        <authorList>
            <consortium name="ELIXIR-Norway"/>
            <consortium name="Elixir Norway"/>
        </authorList>
    </citation>
    <scope>NUCLEOTIDE SEQUENCE</scope>
</reference>
<evidence type="ECO:0000256" key="1">
    <source>
        <dbReference type="SAM" id="MobiDB-lite"/>
    </source>
</evidence>
<dbReference type="PANTHER" id="PTHR34958:SF1">
    <property type="entry name" value="ARMADILLO-LIKE HELICAL DOMAIN-CONTAINING PROTEIN"/>
    <property type="match status" value="1"/>
</dbReference>
<feature type="compositionally biased region" description="Basic and acidic residues" evidence="1">
    <location>
        <begin position="1"/>
        <end position="14"/>
    </location>
</feature>
<evidence type="ECO:0000313" key="2">
    <source>
        <dbReference type="EMBL" id="CAK9235569.1"/>
    </source>
</evidence>
<evidence type="ECO:0000313" key="3">
    <source>
        <dbReference type="Proteomes" id="UP001497512"/>
    </source>
</evidence>
<accession>A0ABP0V4C1</accession>
<evidence type="ECO:0008006" key="4">
    <source>
        <dbReference type="Google" id="ProtNLM"/>
    </source>
</evidence>
<proteinExistence type="predicted"/>
<organism evidence="2 3">
    <name type="scientific">Sphagnum troendelagicum</name>
    <dbReference type="NCBI Taxonomy" id="128251"/>
    <lineage>
        <taxon>Eukaryota</taxon>
        <taxon>Viridiplantae</taxon>
        <taxon>Streptophyta</taxon>
        <taxon>Embryophyta</taxon>
        <taxon>Bryophyta</taxon>
        <taxon>Sphagnophytina</taxon>
        <taxon>Sphagnopsida</taxon>
        <taxon>Sphagnales</taxon>
        <taxon>Sphagnaceae</taxon>
        <taxon>Sphagnum</taxon>
    </lineage>
</organism>